<keyword evidence="7 19" id="KW-0698">rRNA processing</keyword>
<feature type="binding site" evidence="19">
    <location>
        <position position="325"/>
    </location>
    <ligand>
        <name>S-adenosyl-L-methionine</name>
        <dbReference type="ChEBI" id="CHEBI:59789"/>
    </ligand>
</feature>
<keyword evidence="24" id="KW-1185">Reference proteome</keyword>
<dbReference type="Pfam" id="PF04034">
    <property type="entry name" value="Ribo_biogen_C"/>
    <property type="match status" value="1"/>
</dbReference>
<dbReference type="GO" id="GO:0005829">
    <property type="term" value="C:cytosol"/>
    <property type="evidence" value="ECO:0007669"/>
    <property type="project" value="UniProtKB-SubCell"/>
</dbReference>
<dbReference type="PANTHER" id="PTHR20426:SF0">
    <property type="entry name" value="18S RRNA AMINOCARBOXYPROPYLTRANSFERASE"/>
    <property type="match status" value="1"/>
</dbReference>
<keyword evidence="15" id="KW-0756">Sterol biosynthesis</keyword>
<comment type="subcellular location">
    <subcellularLocation>
        <location evidence="1">Cytoplasm</location>
        <location evidence="1">Cytosol</location>
    </subcellularLocation>
</comment>
<dbReference type="InterPro" id="IPR027417">
    <property type="entry name" value="P-loop_NTPase"/>
</dbReference>
<evidence type="ECO:0000256" key="7">
    <source>
        <dbReference type="ARBA" id="ARBA00022552"/>
    </source>
</evidence>
<dbReference type="GO" id="GO:0004631">
    <property type="term" value="F:phosphomevalonate kinase activity"/>
    <property type="evidence" value="ECO:0007669"/>
    <property type="project" value="InterPro"/>
</dbReference>
<keyword evidence="9 19" id="KW-0949">S-adenosyl-L-methionine</keyword>
<evidence type="ECO:0000259" key="22">
    <source>
        <dbReference type="Pfam" id="PF04068"/>
    </source>
</evidence>
<dbReference type="Gene3D" id="3.40.50.300">
    <property type="entry name" value="P-loop containing nucleotide triphosphate hydrolases"/>
    <property type="match status" value="1"/>
</dbReference>
<feature type="compositionally biased region" description="Basic and acidic residues" evidence="20">
    <location>
        <begin position="406"/>
        <end position="416"/>
    </location>
</feature>
<evidence type="ECO:0000256" key="14">
    <source>
        <dbReference type="ARBA" id="ARBA00022955"/>
    </source>
</evidence>
<evidence type="ECO:0000256" key="9">
    <source>
        <dbReference type="ARBA" id="ARBA00022691"/>
    </source>
</evidence>
<dbReference type="UniPathway" id="UPA00057">
    <property type="reaction ID" value="UER00099"/>
</dbReference>
<feature type="binding site" evidence="19">
    <location>
        <position position="254"/>
    </location>
    <ligand>
        <name>S-adenosyl-L-methionine</name>
        <dbReference type="ChEBI" id="CHEBI:59789"/>
    </ligand>
</feature>
<dbReference type="GO" id="GO:0006695">
    <property type="term" value="P:cholesterol biosynthetic process"/>
    <property type="evidence" value="ECO:0007669"/>
    <property type="project" value="UniProtKB-KW"/>
</dbReference>
<dbReference type="GO" id="GO:0106388">
    <property type="term" value="F:rRNA small subunit aminocarboxypropyltransferase activity"/>
    <property type="evidence" value="ECO:0007669"/>
    <property type="project" value="UniProtKB-EC"/>
</dbReference>
<dbReference type="HAMAP" id="MF_01116">
    <property type="entry name" value="TSR3"/>
    <property type="match status" value="1"/>
</dbReference>
<evidence type="ECO:0000256" key="12">
    <source>
        <dbReference type="ARBA" id="ARBA00022778"/>
    </source>
</evidence>
<keyword evidence="10" id="KW-0547">Nucleotide-binding</keyword>
<evidence type="ECO:0000256" key="17">
    <source>
        <dbReference type="ARBA" id="ARBA00023166"/>
    </source>
</evidence>
<evidence type="ECO:0000256" key="6">
    <source>
        <dbReference type="ARBA" id="ARBA00022548"/>
    </source>
</evidence>
<evidence type="ECO:0000256" key="18">
    <source>
        <dbReference type="ARBA" id="ARBA00023221"/>
    </source>
</evidence>
<protein>
    <recommendedName>
        <fullName evidence="19">18S rRNA aminocarboxypropyltransferase</fullName>
        <ecNumber evidence="19">2.5.1.157</ecNumber>
    </recommendedName>
</protein>
<organism evidence="23 24">
    <name type="scientific">Lucilia cuprina</name>
    <name type="common">Green bottle fly</name>
    <name type="synonym">Australian sheep blowfly</name>
    <dbReference type="NCBI Taxonomy" id="7375"/>
    <lineage>
        <taxon>Eukaryota</taxon>
        <taxon>Metazoa</taxon>
        <taxon>Ecdysozoa</taxon>
        <taxon>Arthropoda</taxon>
        <taxon>Hexapoda</taxon>
        <taxon>Insecta</taxon>
        <taxon>Pterygota</taxon>
        <taxon>Neoptera</taxon>
        <taxon>Endopterygota</taxon>
        <taxon>Diptera</taxon>
        <taxon>Brachycera</taxon>
        <taxon>Muscomorpha</taxon>
        <taxon>Oestroidea</taxon>
        <taxon>Calliphoridae</taxon>
        <taxon>Luciliinae</taxon>
        <taxon>Lucilia</taxon>
    </lineage>
</organism>
<evidence type="ECO:0000256" key="2">
    <source>
        <dbReference type="ARBA" id="ARBA00005017"/>
    </source>
</evidence>
<dbReference type="InterPro" id="IPR022968">
    <property type="entry name" value="Tsr3-like"/>
</dbReference>
<dbReference type="Pfam" id="PF04068">
    <property type="entry name" value="Fer4_RLI"/>
    <property type="match status" value="1"/>
</dbReference>
<feature type="region of interest" description="Disordered" evidence="20">
    <location>
        <begin position="211"/>
        <end position="231"/>
    </location>
</feature>
<comment type="caution">
    <text evidence="19">Lacks conserved residue(s) required for the propagation of feature annotation.</text>
</comment>
<evidence type="ECO:0000313" key="23">
    <source>
        <dbReference type="EMBL" id="KNC34170.1"/>
    </source>
</evidence>
<comment type="catalytic activity">
    <reaction evidence="19">
        <text>an N(1)-methylpseudouridine in rRNA + S-adenosyl-L-methionine = N(1)-methyl-N(3)-[(3S)-3-amino-3-carboxypropyl]pseudouridine in rRNA + S-methyl-5'-thioadenosine + H(+)</text>
        <dbReference type="Rhea" id="RHEA:63296"/>
        <dbReference type="Rhea" id="RHEA-COMP:11634"/>
        <dbReference type="Rhea" id="RHEA-COMP:16310"/>
        <dbReference type="ChEBI" id="CHEBI:15378"/>
        <dbReference type="ChEBI" id="CHEBI:17509"/>
        <dbReference type="ChEBI" id="CHEBI:59789"/>
        <dbReference type="ChEBI" id="CHEBI:74890"/>
        <dbReference type="ChEBI" id="CHEBI:146234"/>
        <dbReference type="EC" id="2.5.1.157"/>
    </reaction>
</comment>
<keyword evidence="14" id="KW-0752">Steroid biosynthesis</keyword>
<comment type="similarity">
    <text evidence="19">Belongs to the TDD superfamily. TSR3 family.</text>
</comment>
<proteinExistence type="inferred from homology"/>
<feature type="binding site" evidence="19">
    <location>
        <position position="302"/>
    </location>
    <ligand>
        <name>S-adenosyl-L-methionine</name>
        <dbReference type="ChEBI" id="CHEBI:59789"/>
    </ligand>
</feature>
<evidence type="ECO:0000256" key="10">
    <source>
        <dbReference type="ARBA" id="ARBA00022741"/>
    </source>
</evidence>
<reference evidence="23 24" key="1">
    <citation type="journal article" date="2015" name="Nat. Commun.">
        <title>Lucilia cuprina genome unlocks parasitic fly biology to underpin future interventions.</title>
        <authorList>
            <person name="Anstead C.A."/>
            <person name="Korhonen P.K."/>
            <person name="Young N.D."/>
            <person name="Hall R.S."/>
            <person name="Jex A.R."/>
            <person name="Murali S.C."/>
            <person name="Hughes D.S."/>
            <person name="Lee S.F."/>
            <person name="Perry T."/>
            <person name="Stroehlein A.J."/>
            <person name="Ansell B.R."/>
            <person name="Breugelmans B."/>
            <person name="Hofmann A."/>
            <person name="Qu J."/>
            <person name="Dugan S."/>
            <person name="Lee S.L."/>
            <person name="Chao H."/>
            <person name="Dinh H."/>
            <person name="Han Y."/>
            <person name="Doddapaneni H.V."/>
            <person name="Worley K.C."/>
            <person name="Muzny D.M."/>
            <person name="Ioannidis P."/>
            <person name="Waterhouse R.M."/>
            <person name="Zdobnov E.M."/>
            <person name="James P.J."/>
            <person name="Bagnall N.H."/>
            <person name="Kotze A.C."/>
            <person name="Gibbs R.A."/>
            <person name="Richards S."/>
            <person name="Batterham P."/>
            <person name="Gasser R.B."/>
        </authorList>
    </citation>
    <scope>NUCLEOTIDE SEQUENCE [LARGE SCALE GENOMIC DNA]</scope>
    <source>
        <strain evidence="23 24">LS</strain>
        <tissue evidence="23">Full body</tissue>
    </source>
</reference>
<dbReference type="GO" id="GO:0005524">
    <property type="term" value="F:ATP binding"/>
    <property type="evidence" value="ECO:0007669"/>
    <property type="project" value="UniProtKB-KW"/>
</dbReference>
<evidence type="ECO:0000256" key="1">
    <source>
        <dbReference type="ARBA" id="ARBA00004514"/>
    </source>
</evidence>
<keyword evidence="5 19" id="KW-0690">Ribosome biogenesis</keyword>
<dbReference type="STRING" id="7375.A0A0L0CPA3"/>
<dbReference type="NCBIfam" id="TIGR01223">
    <property type="entry name" value="Pmev_kin_anim"/>
    <property type="match status" value="1"/>
</dbReference>
<evidence type="ECO:0000259" key="21">
    <source>
        <dbReference type="Pfam" id="PF04034"/>
    </source>
</evidence>
<dbReference type="NCBIfam" id="NF002621">
    <property type="entry name" value="PRK02287.1"/>
    <property type="match status" value="1"/>
</dbReference>
<dbReference type="PANTHER" id="PTHR20426">
    <property type="entry name" value="RIBOSOME BIOGENESIS PROTEIN TSR3 HOMOLOG"/>
    <property type="match status" value="1"/>
</dbReference>
<keyword evidence="8 19" id="KW-0808">Transferase</keyword>
<dbReference type="GO" id="GO:0030490">
    <property type="term" value="P:maturation of SSU-rRNA"/>
    <property type="evidence" value="ECO:0007669"/>
    <property type="project" value="TreeGrafter"/>
</dbReference>
<name>A0A0L0CPA3_LUCCU</name>
<dbReference type="InterPro" id="IPR005919">
    <property type="entry name" value="Pmev_kin_anim"/>
</dbReference>
<evidence type="ECO:0000256" key="15">
    <source>
        <dbReference type="ARBA" id="ARBA00023011"/>
    </source>
</evidence>
<evidence type="ECO:0000313" key="24">
    <source>
        <dbReference type="Proteomes" id="UP000037069"/>
    </source>
</evidence>
<evidence type="ECO:0000256" key="16">
    <source>
        <dbReference type="ARBA" id="ARBA00023098"/>
    </source>
</evidence>
<accession>A0A0L0CPA3</accession>
<keyword evidence="12" id="KW-0152">Cholesterol biosynthesis</keyword>
<dbReference type="Pfam" id="PF04275">
    <property type="entry name" value="P-mevalo_kinase"/>
    <property type="match status" value="1"/>
</dbReference>
<dbReference type="OrthoDB" id="2401875at2759"/>
<dbReference type="GO" id="GO:0019287">
    <property type="term" value="P:isopentenyl diphosphate biosynthetic process, mevalonate pathway"/>
    <property type="evidence" value="ECO:0007669"/>
    <property type="project" value="UniProtKB-UniPathway"/>
</dbReference>
<dbReference type="GO" id="GO:0000455">
    <property type="term" value="P:enzyme-directed rRNA pseudouridine synthesis"/>
    <property type="evidence" value="ECO:0007669"/>
    <property type="project" value="UniProtKB-UniRule"/>
</dbReference>
<comment type="pathway">
    <text evidence="2">Isoprenoid biosynthesis; isopentenyl diphosphate biosynthesis via mevalonate pathway; isopentenyl diphosphate from (R)-mevalonate: step 2/3.</text>
</comment>
<dbReference type="InterPro" id="IPR007209">
    <property type="entry name" value="RNaseL-inhib-like_metal-bd_dom"/>
</dbReference>
<gene>
    <name evidence="23" type="ORF">FF38_10130</name>
</gene>
<evidence type="ECO:0000256" key="11">
    <source>
        <dbReference type="ARBA" id="ARBA00022777"/>
    </source>
</evidence>
<keyword evidence="11" id="KW-0418">Kinase</keyword>
<keyword evidence="18" id="KW-0753">Steroid metabolism</keyword>
<keyword evidence="13" id="KW-0067">ATP-binding</keyword>
<keyword evidence="3" id="KW-0963">Cytoplasm</keyword>
<dbReference type="SUPFAM" id="SSF52540">
    <property type="entry name" value="P-loop containing nucleoside triphosphate hydrolases"/>
    <property type="match status" value="1"/>
</dbReference>
<feature type="compositionally biased region" description="Gly residues" evidence="20">
    <location>
        <begin position="177"/>
        <end position="189"/>
    </location>
</feature>
<dbReference type="Proteomes" id="UP000037069">
    <property type="component" value="Unassembled WGS sequence"/>
</dbReference>
<evidence type="ECO:0000256" key="4">
    <source>
        <dbReference type="ARBA" id="ARBA00022516"/>
    </source>
</evidence>
<keyword evidence="17" id="KW-1207">Sterol metabolism</keyword>
<dbReference type="EC" id="2.5.1.157" evidence="19"/>
<dbReference type="InterPro" id="IPR007177">
    <property type="entry name" value="Tsr3_C"/>
</dbReference>
<evidence type="ECO:0000256" key="3">
    <source>
        <dbReference type="ARBA" id="ARBA00022490"/>
    </source>
</evidence>
<dbReference type="EMBL" id="JRES01000091">
    <property type="protein sequence ID" value="KNC34170.1"/>
    <property type="molecule type" value="Genomic_DNA"/>
</dbReference>
<evidence type="ECO:0000256" key="5">
    <source>
        <dbReference type="ARBA" id="ARBA00022517"/>
    </source>
</evidence>
<dbReference type="FunFam" id="3.40.50.300:FF:001026">
    <property type="entry name" value="Phosphomevalonate kinase"/>
    <property type="match status" value="1"/>
</dbReference>
<sequence>MANNIKRVILISGKRKCGKDYLSEKLQKRLGERSQIVRISEPIKSEWARKMNLDLKELLSDGPLKEKYRKDMITWSDAVRAREYGYFCKVAMEKAQAEIVIVSDIRRKNDIKYFRQHYGNKILTIRLTCPELVRAERGWIYTVGIDDIESECGLDDYDSWDLVIENNNQLDGDQGRRGGGGGSGGGGHGPYRNVKSNRNCERSFAQRECELASDSEDSSGSESSSSVEIEGHGKAPDFPIAMWDLNHCDPKKCSGRKLSRLGLIENLRLGQKFAGLVLTPVGVSCVSPVDKDIVANSGVAVVDCSWAKLDETPFSRMRSPHPRLLPFLVAANPINYGKPCKLSCVEAIAATLFICGFREEAKWYMGKFSWGHSFLELNETLLERYAACKSSEEILKVQNTYLEEEQGARNKPKDYSEFYPTSSSSEEEEENDAEETKEKTT</sequence>
<feature type="domain" description="RNase L inhibitor RLI-like possible metal-binding" evidence="22">
    <location>
        <begin position="239"/>
        <end position="272"/>
    </location>
</feature>
<dbReference type="AlphaFoldDB" id="A0A0L0CPA3"/>
<feature type="domain" description="16S/18S rRNA aminocarboxypropyltransferase Tsr3 C-terminal" evidence="21">
    <location>
        <begin position="276"/>
        <end position="402"/>
    </location>
</feature>
<keyword evidence="16" id="KW-0443">Lipid metabolism</keyword>
<evidence type="ECO:0000256" key="20">
    <source>
        <dbReference type="SAM" id="MobiDB-lite"/>
    </source>
</evidence>
<comment type="function">
    <text evidence="19">Aminocarboxypropyltransferase that catalyzes the aminocarboxypropyl transfer on pseudouridine in 18S rRNA. It constitutes the last step in biosynthesis of the hypermodified N1-methyl-N3-(3-amino-3-carboxypropyl) pseudouridine (m1acp3-Psi).</text>
</comment>
<feature type="region of interest" description="Disordered" evidence="20">
    <location>
        <begin position="404"/>
        <end position="441"/>
    </location>
</feature>
<evidence type="ECO:0000256" key="13">
    <source>
        <dbReference type="ARBA" id="ARBA00022840"/>
    </source>
</evidence>
<comment type="caution">
    <text evidence="23">The sequence shown here is derived from an EMBL/GenBank/DDBJ whole genome shotgun (WGS) entry which is preliminary data.</text>
</comment>
<keyword evidence="6" id="KW-0153">Cholesterol metabolism</keyword>
<dbReference type="GO" id="GO:1904047">
    <property type="term" value="F:S-adenosyl-L-methionine binding"/>
    <property type="evidence" value="ECO:0007669"/>
    <property type="project" value="UniProtKB-UniRule"/>
</dbReference>
<evidence type="ECO:0000256" key="8">
    <source>
        <dbReference type="ARBA" id="ARBA00022679"/>
    </source>
</evidence>
<keyword evidence="4" id="KW-0444">Lipid biosynthesis</keyword>
<evidence type="ECO:0000256" key="19">
    <source>
        <dbReference type="HAMAP-Rule" id="MF_03146"/>
    </source>
</evidence>
<feature type="region of interest" description="Disordered" evidence="20">
    <location>
        <begin position="168"/>
        <end position="194"/>
    </location>
</feature>